<dbReference type="InterPro" id="IPR006311">
    <property type="entry name" value="TAT_signal"/>
</dbReference>
<dbReference type="Pfam" id="PF10518">
    <property type="entry name" value="TAT_signal"/>
    <property type="match status" value="1"/>
</dbReference>
<dbReference type="Pfam" id="PF04015">
    <property type="entry name" value="DUF362"/>
    <property type="match status" value="1"/>
</dbReference>
<evidence type="ECO:0000259" key="1">
    <source>
        <dbReference type="Pfam" id="PF04015"/>
    </source>
</evidence>
<reference evidence="2 3" key="1">
    <citation type="journal article" date="2015" name="PeerJ">
        <title>First genomic representation of candidate bacterial phylum KSB3 points to enhanced environmental sensing as a trigger of wastewater bulking.</title>
        <authorList>
            <person name="Sekiguchi Y."/>
            <person name="Ohashi A."/>
            <person name="Parks D.H."/>
            <person name="Yamauchi T."/>
            <person name="Tyson G.W."/>
            <person name="Hugenholtz P."/>
        </authorList>
    </citation>
    <scope>NUCLEOTIDE SEQUENCE [LARGE SCALE GENOMIC DNA]</scope>
</reference>
<sequence length="331" mass="35793">MNVFCSRRQFLKTAAVATAVSILPFSEMRMAYAAGKSRVVVASHAGLVGADETIQPHIVRAAIDDMLMELTGTTSARDAWLALLPNLQTSDVIGIKVNCINSRQASHPEVVYPLAESLTSSLGMNPNNIIIWDRTGRELKQAKYTLNREQQGVRCLATADDVGYDKNAIVEVGNGKQVHLSRILSEMCRYLINVPVLKDHGIAGLTLSLKNHYGSIDHPGSCHGNGCDPYVANLNAAALIREKTKLLLCDALFGIYQGGPGGRPQWINRQLFASTDPVAFDSVGMAMIDAQRAARKLAPVAPRVKYLATAAQLGLGTNDPAQIERIDMMLG</sequence>
<dbReference type="NCBIfam" id="TIGR01409">
    <property type="entry name" value="TAT_signal_seq"/>
    <property type="match status" value="1"/>
</dbReference>
<keyword evidence="3" id="KW-1185">Reference proteome</keyword>
<dbReference type="STRING" id="1499966.U14_03220"/>
<evidence type="ECO:0000313" key="2">
    <source>
        <dbReference type="EMBL" id="GAK51974.1"/>
    </source>
</evidence>
<dbReference type="Proteomes" id="UP000030700">
    <property type="component" value="Unassembled WGS sequence"/>
</dbReference>
<dbReference type="InterPro" id="IPR007160">
    <property type="entry name" value="DUF362"/>
</dbReference>
<dbReference type="InterPro" id="IPR019546">
    <property type="entry name" value="TAT_signal_bac_arc"/>
</dbReference>
<dbReference type="AlphaFoldDB" id="A0A081BNK8"/>
<dbReference type="HOGENOM" id="CLU_061159_0_0_0"/>
<gene>
    <name evidence="2" type="ORF">U14_03220</name>
</gene>
<feature type="domain" description="DUF362" evidence="1">
    <location>
        <begin position="93"/>
        <end position="285"/>
    </location>
</feature>
<accession>A0A081BNK8</accession>
<name>A0A081BNK8_9BACT</name>
<protein>
    <recommendedName>
        <fullName evidence="1">DUF362 domain-containing protein</fullName>
    </recommendedName>
</protein>
<evidence type="ECO:0000313" key="3">
    <source>
        <dbReference type="Proteomes" id="UP000030700"/>
    </source>
</evidence>
<organism evidence="2 3">
    <name type="scientific">Candidatus Moduliflexus flocculans</name>
    <dbReference type="NCBI Taxonomy" id="1499966"/>
    <lineage>
        <taxon>Bacteria</taxon>
        <taxon>Candidatus Moduliflexota</taxon>
        <taxon>Candidatus Moduliflexia</taxon>
        <taxon>Candidatus Moduliflexales</taxon>
        <taxon>Candidatus Moduliflexaceae</taxon>
    </lineage>
</organism>
<proteinExistence type="predicted"/>
<dbReference type="EMBL" id="DF820458">
    <property type="protein sequence ID" value="GAK51974.1"/>
    <property type="molecule type" value="Genomic_DNA"/>
</dbReference>
<dbReference type="PROSITE" id="PS51318">
    <property type="entry name" value="TAT"/>
    <property type="match status" value="1"/>
</dbReference>